<feature type="binding site" evidence="2">
    <location>
        <begin position="83"/>
        <end position="84"/>
    </location>
    <ligand>
        <name>CoA</name>
        <dbReference type="ChEBI" id="CHEBI:57287"/>
    </ligand>
</feature>
<dbReference type="SUPFAM" id="SSF56214">
    <property type="entry name" value="4'-phosphopantetheinyl transferase"/>
    <property type="match status" value="1"/>
</dbReference>
<evidence type="ECO:0000259" key="4">
    <source>
        <dbReference type="Pfam" id="PF01648"/>
    </source>
</evidence>
<feature type="domain" description="4'-phosphopantetheinyl transferase N-terminal" evidence="5">
    <location>
        <begin position="27"/>
        <end position="94"/>
    </location>
</feature>
<gene>
    <name evidence="6" type="primary">npt_2</name>
    <name evidence="6" type="ORF">SsS58_06282</name>
</gene>
<proteinExistence type="predicted"/>
<dbReference type="InterPro" id="IPR003542">
    <property type="entry name" value="Enbac_synth_compD-like"/>
</dbReference>
<evidence type="ECO:0000256" key="1">
    <source>
        <dbReference type="ARBA" id="ARBA00022679"/>
    </source>
</evidence>
<evidence type="ECO:0000256" key="3">
    <source>
        <dbReference type="PIRSR" id="PIRSR603542-2"/>
    </source>
</evidence>
<dbReference type="RefSeq" id="WP_059083185.1">
    <property type="nucleotide sequence ID" value="NZ_BCMM01000034.1"/>
</dbReference>
<dbReference type="GO" id="GO:0000287">
    <property type="term" value="F:magnesium ion binding"/>
    <property type="evidence" value="ECO:0007669"/>
    <property type="project" value="InterPro"/>
</dbReference>
<comment type="cofactor">
    <cofactor evidence="3">
        <name>Mg(2+)</name>
        <dbReference type="ChEBI" id="CHEBI:18420"/>
    </cofactor>
</comment>
<feature type="binding site" evidence="2">
    <location>
        <position position="149"/>
    </location>
    <ligand>
        <name>CoA</name>
        <dbReference type="ChEBI" id="CHEBI:57287"/>
    </ligand>
</feature>
<evidence type="ECO:0000313" key="7">
    <source>
        <dbReference type="Proteomes" id="UP000067448"/>
    </source>
</evidence>
<dbReference type="InterPro" id="IPR008278">
    <property type="entry name" value="4-PPantetheinyl_Trfase_dom"/>
</dbReference>
<feature type="binding site" evidence="3">
    <location>
        <position position="107"/>
    </location>
    <ligand>
        <name>Mg(2+)</name>
        <dbReference type="ChEBI" id="CHEBI:18420"/>
    </ligand>
</feature>
<dbReference type="PRINTS" id="PR01399">
    <property type="entry name" value="ENTSNTHTASED"/>
</dbReference>
<feature type="binding site" evidence="2">
    <location>
        <position position="39"/>
    </location>
    <ligand>
        <name>CoA</name>
        <dbReference type="ChEBI" id="CHEBI:57287"/>
    </ligand>
</feature>
<dbReference type="Pfam" id="PF01648">
    <property type="entry name" value="ACPS"/>
    <property type="match status" value="1"/>
</dbReference>
<dbReference type="PANTHER" id="PTHR38096">
    <property type="entry name" value="ENTEROBACTIN SYNTHASE COMPONENT D"/>
    <property type="match status" value="1"/>
</dbReference>
<feature type="domain" description="4'-phosphopantetheinyl transferase" evidence="4">
    <location>
        <begin position="102"/>
        <end position="175"/>
    </location>
</feature>
<feature type="binding site" evidence="3">
    <location>
        <position position="105"/>
    </location>
    <ligand>
        <name>Mg(2+)</name>
        <dbReference type="ChEBI" id="CHEBI:18420"/>
    </ligand>
</feature>
<feature type="binding site" evidence="3">
    <location>
        <position position="106"/>
    </location>
    <ligand>
        <name>Mg(2+)</name>
        <dbReference type="ChEBI" id="CHEBI:18420"/>
    </ligand>
</feature>
<feature type="binding site" evidence="2">
    <location>
        <position position="105"/>
    </location>
    <ligand>
        <name>CoA</name>
        <dbReference type="ChEBI" id="CHEBI:57287"/>
    </ligand>
</feature>
<evidence type="ECO:0000259" key="5">
    <source>
        <dbReference type="Pfam" id="PF17837"/>
    </source>
</evidence>
<comment type="caution">
    <text evidence="6">The sequence shown here is derived from an EMBL/GenBank/DDBJ whole genome shotgun (WGS) entry which is preliminary data.</text>
</comment>
<dbReference type="InterPro" id="IPR037143">
    <property type="entry name" value="4-PPantetheinyl_Trfase_dom_sf"/>
</dbReference>
<organism evidence="6 7">
    <name type="scientific">Streptomyces scabiei</name>
    <dbReference type="NCBI Taxonomy" id="1930"/>
    <lineage>
        <taxon>Bacteria</taxon>
        <taxon>Bacillati</taxon>
        <taxon>Actinomycetota</taxon>
        <taxon>Actinomycetes</taxon>
        <taxon>Kitasatosporales</taxon>
        <taxon>Streptomycetaceae</taxon>
        <taxon>Streptomyces</taxon>
    </lineage>
</organism>
<reference evidence="7" key="1">
    <citation type="submission" date="2015-11" db="EMBL/GenBank/DDBJ databases">
        <authorList>
            <consortium name="Cross-ministerial Strategic Innovation Promotion Program (SIP) consortium"/>
            <person name="Tomihama T."/>
            <person name="Ikenaga M."/>
            <person name="Sakai M."/>
            <person name="Okubo T."/>
            <person name="Ikeda S."/>
        </authorList>
    </citation>
    <scope>NUCLEOTIDE SEQUENCE [LARGE SCALE GENOMIC DNA]</scope>
    <source>
        <strain evidence="7">S58</strain>
    </source>
</reference>
<dbReference type="Proteomes" id="UP000067448">
    <property type="component" value="Unassembled WGS sequence"/>
</dbReference>
<protein>
    <submittedName>
        <fullName evidence="6">4'-phosphopantetheinyl transferase Npt</fullName>
        <ecNumber evidence="6">2.7.8.7</ecNumber>
    </submittedName>
</protein>
<dbReference type="GO" id="GO:0008897">
    <property type="term" value="F:holo-[acyl-carrier-protein] synthase activity"/>
    <property type="evidence" value="ECO:0007669"/>
    <property type="project" value="UniProtKB-EC"/>
</dbReference>
<keyword evidence="3" id="KW-0460">Magnesium</keyword>
<dbReference type="InterPro" id="IPR041354">
    <property type="entry name" value="4PPT_N"/>
</dbReference>
<dbReference type="PANTHER" id="PTHR38096:SF1">
    <property type="entry name" value="ENTEROBACTIN SYNTHASE COMPONENT D"/>
    <property type="match status" value="1"/>
</dbReference>
<feature type="binding site" evidence="2">
    <location>
        <position position="47"/>
    </location>
    <ligand>
        <name>CoA</name>
        <dbReference type="ChEBI" id="CHEBI:57287"/>
    </ligand>
</feature>
<dbReference type="OrthoDB" id="8210607at2"/>
<reference evidence="6 7" key="2">
    <citation type="journal article" date="2016" name="Genome Announc.">
        <title>Draft Genome Sequences of Streptomyces scabiei S58, Streptomyces turgidiscabies T45, and Streptomyces acidiscabies a10, the Pathogens of Potato Common Scab, Isolated in Japan.</title>
        <authorList>
            <person name="Tomihama T."/>
            <person name="Nishi Y."/>
            <person name="Sakai M."/>
            <person name="Ikenaga M."/>
            <person name="Okubo T."/>
            <person name="Ikeda S."/>
        </authorList>
    </citation>
    <scope>NUCLEOTIDE SEQUENCE [LARGE SCALE GENOMIC DNA]</scope>
    <source>
        <strain evidence="6 7">S58</strain>
    </source>
</reference>
<dbReference type="EMBL" id="BCMM01000034">
    <property type="protein sequence ID" value="GAQ65855.1"/>
    <property type="molecule type" value="Genomic_DNA"/>
</dbReference>
<reference evidence="7" key="3">
    <citation type="submission" date="2016-02" db="EMBL/GenBank/DDBJ databases">
        <title>Draft genome of pathogenic Streptomyces sp. in Japan.</title>
        <authorList>
            <person name="Tomihama T."/>
            <person name="Ikenaga M."/>
            <person name="Sakai M."/>
            <person name="Okubo T."/>
            <person name="Ikeda S."/>
        </authorList>
    </citation>
    <scope>NUCLEOTIDE SEQUENCE [LARGE SCALE GENOMIC DNA]</scope>
    <source>
        <strain evidence="7">S58</strain>
    </source>
</reference>
<evidence type="ECO:0000256" key="2">
    <source>
        <dbReference type="PIRSR" id="PIRSR603542-1"/>
    </source>
</evidence>
<keyword evidence="1 6" id="KW-0808">Transferase</keyword>
<dbReference type="GO" id="GO:0009239">
    <property type="term" value="P:enterobactin biosynthetic process"/>
    <property type="evidence" value="ECO:0007669"/>
    <property type="project" value="InterPro"/>
</dbReference>
<feature type="binding site" evidence="2">
    <location>
        <position position="153"/>
    </location>
    <ligand>
        <name>CoA</name>
        <dbReference type="ChEBI" id="CHEBI:57287"/>
    </ligand>
</feature>
<dbReference type="GO" id="GO:0009366">
    <property type="term" value="C:enterobactin synthetase complex"/>
    <property type="evidence" value="ECO:0007669"/>
    <property type="project" value="InterPro"/>
</dbReference>
<dbReference type="EC" id="2.7.8.7" evidence="6"/>
<accession>A0A117EFN8</accession>
<evidence type="ECO:0000313" key="6">
    <source>
        <dbReference type="EMBL" id="GAQ65855.1"/>
    </source>
</evidence>
<feature type="binding site" evidence="2">
    <location>
        <position position="163"/>
    </location>
    <ligand>
        <name>CoA</name>
        <dbReference type="ChEBI" id="CHEBI:57287"/>
    </ligand>
</feature>
<dbReference type="GO" id="GO:0005886">
    <property type="term" value="C:plasma membrane"/>
    <property type="evidence" value="ECO:0007669"/>
    <property type="project" value="TreeGrafter"/>
</dbReference>
<name>A0A117EFN8_STRSC</name>
<dbReference type="Pfam" id="PF17837">
    <property type="entry name" value="4PPT_N"/>
    <property type="match status" value="1"/>
</dbReference>
<keyword evidence="3" id="KW-0479">Metal-binding</keyword>
<dbReference type="AlphaFoldDB" id="A0A117EFN8"/>
<sequence length="226" mass="24659">MIDQLLPDTVASAWAREDLPDTRLFPEEEAALGDAVDRRRREYTTVRACARRAFTQLGMEPAPVVPGHRGAPRWPDGLVGSMTHCAGYRAAALARASDAFALGIDAEPHQPLPEGVLDVVARPEERSWIAGQDGGTGVWWDRLLFGAKEAVFKVWYPLTGRELDFDEAVVDFRPHEVAPGHASGVFDARLLVPGPSVLRELSGRWLVRDGLSVTAIVLPARPPVQG</sequence>